<evidence type="ECO:0000256" key="3">
    <source>
        <dbReference type="ARBA" id="ARBA00023157"/>
    </source>
</evidence>
<accession>A0A8S1T6E1</accession>
<keyword evidence="1" id="KW-0732">Signal</keyword>
<proteinExistence type="predicted"/>
<gene>
    <name evidence="5" type="ORF">POCTA_138.1.T0180367</name>
</gene>
<dbReference type="Proteomes" id="UP000683925">
    <property type="component" value="Unassembled WGS sequence"/>
</dbReference>
<reference evidence="5" key="1">
    <citation type="submission" date="2021-01" db="EMBL/GenBank/DDBJ databases">
        <authorList>
            <consortium name="Genoscope - CEA"/>
            <person name="William W."/>
        </authorList>
    </citation>
    <scope>NUCLEOTIDE SEQUENCE</scope>
</reference>
<dbReference type="PANTHER" id="PTHR38934">
    <property type="entry name" value="HYPHALLY REGULATED CELL WALL PROTEIN 1"/>
    <property type="match status" value="1"/>
</dbReference>
<keyword evidence="2" id="KW-0677">Repeat</keyword>
<dbReference type="OrthoDB" id="10391329at2759"/>
<feature type="transmembrane region" description="Helical" evidence="4">
    <location>
        <begin position="795"/>
        <end position="822"/>
    </location>
</feature>
<evidence type="ECO:0000256" key="2">
    <source>
        <dbReference type="ARBA" id="ARBA00022737"/>
    </source>
</evidence>
<sequence>MQTYFSKIVSIFNSYEDWIINNGRGSTFSTCNSQTIFGGFNNFGVDTSVTRFFGNLDSHYEMKIEMEFWRIDRWGFDQLKIIVDDDLQFQKTYRTMGSTPDYCGGGGYDDQYELISLRFPHKRKTAWVYIYVSYNTDFNQSWGFRTFKMSIEQCPQGCGMCSSNDYPQCLRWHYQESFFSQQLILGQEQWNGEGFPLSQYQSIQCANCNYKQGMKFHREIGLVNHLDMRLRFYRQDTNNIRVSSIGGQNYIMYYQNRFVEFEILGKDGGISQISLESLQQELQIRDIELYYAESENYDIIPFHPGCDQFINSKCISCMDGWIYNQKEEKCYSDCGDRVIQFLEECDDGNQIPYDGCFECKFQCDVNCQTCKFGKCITCKSEFQLDNLNICQPICGDFIVVPYSTETCDDGNSVQFDGCFNCNIECNELCQICHHELCLKCKLGYILKEGICVSYCGDEIIISDEECDDGNLIPFDGCFECKYQCIEGCHICLQGECLLRCGVGFQFQVDRCISLCGDLIVTSEEQCDDGNTIPFDGCFECQIQCQLGYEYINQQCVPICGDRITSNNEDCDDGNSIEFDGCHLCKYSCPLNCQICYQGQCILCDNHYELIDSGQCQIQIQINDQQCNDLNDFPIDGCYNSQIEQNWVCQTIAQISECAYSLNPQVIVTYLNMASNIQYVKISFNQEVKILSDILLSQSIKTQILEISSDDQNINLQIIYEAGHQIAYVEYILEIEIFKLLDFKPKLEITLNQQVVNINEVAINPNSYFLTLQNPTYLDKLQSDLAQRLLQINKSVIYSLGAIGFMSLLLGFSSIFFDILTVLQYYSYLRYINLEFPSNLMIYFEIGDILSMQPLLDFIHFQDILNCFSVDQSFQQSYGKFLFYELNADLLQNTQTQMFQFLMIGLLFMVPLYSIKKIVFYKIFTQSFFDRISCKQLQKKDCVFKFYKTFYTFMKRLISWDDLLTYHGFRQILIVNGWDLIFKTLLFIQSSNTLNFKDIIQIILASLILFTYFLIIIQSCNQSQSKNQRLINLLLGERFQIFNLIRIIYFFVVLIFFQREKIIQIILISSSCLFSLTLIFCYRKTFKNTNLIVQLIVEIIVFIFTLTSIIYIEEFSIGEELKIIFGWFHIATLSIGTVVQFLVIIYEKVKKAYNIENLSDSKQKQNKNNSHLILHEASKRIVMQQF</sequence>
<evidence type="ECO:0000313" key="5">
    <source>
        <dbReference type="EMBL" id="CAD8146564.1"/>
    </source>
</evidence>
<protein>
    <submittedName>
        <fullName evidence="5">Uncharacterized protein</fullName>
    </submittedName>
</protein>
<keyword evidence="6" id="KW-1185">Reference proteome</keyword>
<feature type="transmembrane region" description="Helical" evidence="4">
    <location>
        <begin position="1090"/>
        <end position="1111"/>
    </location>
</feature>
<feature type="transmembrane region" description="Helical" evidence="4">
    <location>
        <begin position="998"/>
        <end position="1017"/>
    </location>
</feature>
<feature type="transmembrane region" description="Helical" evidence="4">
    <location>
        <begin position="1038"/>
        <end position="1056"/>
    </location>
</feature>
<evidence type="ECO:0000256" key="4">
    <source>
        <dbReference type="SAM" id="Phobius"/>
    </source>
</evidence>
<dbReference type="InterPro" id="IPR011936">
    <property type="entry name" value="Myxo_disulph_rpt"/>
</dbReference>
<keyword evidence="4" id="KW-1133">Transmembrane helix</keyword>
<keyword evidence="4" id="KW-0472">Membrane</keyword>
<evidence type="ECO:0000256" key="1">
    <source>
        <dbReference type="ARBA" id="ARBA00022729"/>
    </source>
</evidence>
<organism evidence="5 6">
    <name type="scientific">Paramecium octaurelia</name>
    <dbReference type="NCBI Taxonomy" id="43137"/>
    <lineage>
        <taxon>Eukaryota</taxon>
        <taxon>Sar</taxon>
        <taxon>Alveolata</taxon>
        <taxon>Ciliophora</taxon>
        <taxon>Intramacronucleata</taxon>
        <taxon>Oligohymenophorea</taxon>
        <taxon>Peniculida</taxon>
        <taxon>Parameciidae</taxon>
        <taxon>Paramecium</taxon>
    </lineage>
</organism>
<comment type="caution">
    <text evidence="5">The sequence shown here is derived from an EMBL/GenBank/DDBJ whole genome shotgun (WGS) entry which is preliminary data.</text>
</comment>
<keyword evidence="4" id="KW-0812">Transmembrane</keyword>
<dbReference type="NCBIfam" id="TIGR02232">
    <property type="entry name" value="myxo_disulf_rpt"/>
    <property type="match status" value="3"/>
</dbReference>
<keyword evidence="3" id="KW-1015">Disulfide bond</keyword>
<feature type="transmembrane region" description="Helical" evidence="4">
    <location>
        <begin position="1062"/>
        <end position="1081"/>
    </location>
</feature>
<dbReference type="EMBL" id="CAJJDP010000018">
    <property type="protein sequence ID" value="CAD8146564.1"/>
    <property type="molecule type" value="Genomic_DNA"/>
</dbReference>
<feature type="transmembrane region" description="Helical" evidence="4">
    <location>
        <begin position="1123"/>
        <end position="1145"/>
    </location>
</feature>
<dbReference type="Pfam" id="PF13948">
    <property type="entry name" value="DUF4215"/>
    <property type="match status" value="5"/>
</dbReference>
<evidence type="ECO:0000313" key="6">
    <source>
        <dbReference type="Proteomes" id="UP000683925"/>
    </source>
</evidence>
<dbReference type="AlphaFoldDB" id="A0A8S1T6E1"/>
<name>A0A8S1T6E1_PAROT</name>
<feature type="transmembrane region" description="Helical" evidence="4">
    <location>
        <begin position="897"/>
        <end position="914"/>
    </location>
</feature>
<dbReference type="PANTHER" id="PTHR38934:SF6">
    <property type="entry name" value="CHROMOSOME UNDETERMINED SCAFFOLD_176, WHOLE GENOME SHOTGUN SEQUENCE"/>
    <property type="match status" value="1"/>
</dbReference>